<keyword evidence="3" id="KW-1185">Reference proteome</keyword>
<evidence type="ECO:0000256" key="1">
    <source>
        <dbReference type="SAM" id="MobiDB-lite"/>
    </source>
</evidence>
<evidence type="ECO:0000313" key="3">
    <source>
        <dbReference type="Proteomes" id="UP000015241"/>
    </source>
</evidence>
<reference evidence="2 3" key="1">
    <citation type="journal article" date="2012" name="Science">
        <title>The Paleozoic origin of enzymatic lignin decomposition reconstructed from 31 fungal genomes.</title>
        <authorList>
            <person name="Floudas D."/>
            <person name="Binder M."/>
            <person name="Riley R."/>
            <person name="Barry K."/>
            <person name="Blanchette R.A."/>
            <person name="Henrissat B."/>
            <person name="Martinez A.T."/>
            <person name="Otillar R."/>
            <person name="Spatafora J.W."/>
            <person name="Yadav J.S."/>
            <person name="Aerts A."/>
            <person name="Benoit I."/>
            <person name="Boyd A."/>
            <person name="Carlson A."/>
            <person name="Copeland A."/>
            <person name="Coutinho P.M."/>
            <person name="de Vries R.P."/>
            <person name="Ferreira P."/>
            <person name="Findley K."/>
            <person name="Foster B."/>
            <person name="Gaskell J."/>
            <person name="Glotzer D."/>
            <person name="Gorecki P."/>
            <person name="Heitman J."/>
            <person name="Hesse C."/>
            <person name="Hori C."/>
            <person name="Igarashi K."/>
            <person name="Jurgens J.A."/>
            <person name="Kallen N."/>
            <person name="Kersten P."/>
            <person name="Kohler A."/>
            <person name="Kuees U."/>
            <person name="Kumar T.K.A."/>
            <person name="Kuo A."/>
            <person name="LaButti K."/>
            <person name="Larrondo L.F."/>
            <person name="Lindquist E."/>
            <person name="Ling A."/>
            <person name="Lombard V."/>
            <person name="Lucas S."/>
            <person name="Lundell T."/>
            <person name="Martin R."/>
            <person name="McLaughlin D.J."/>
            <person name="Morgenstern I."/>
            <person name="Morin E."/>
            <person name="Murat C."/>
            <person name="Nagy L.G."/>
            <person name="Nolan M."/>
            <person name="Ohm R.A."/>
            <person name="Patyshakuliyeva A."/>
            <person name="Rokas A."/>
            <person name="Ruiz-Duenas F.J."/>
            <person name="Sabat G."/>
            <person name="Salamov A."/>
            <person name="Samejima M."/>
            <person name="Schmutz J."/>
            <person name="Slot J.C."/>
            <person name="St John F."/>
            <person name="Stenlid J."/>
            <person name="Sun H."/>
            <person name="Sun S."/>
            <person name="Syed K."/>
            <person name="Tsang A."/>
            <person name="Wiebenga A."/>
            <person name="Young D."/>
            <person name="Pisabarro A."/>
            <person name="Eastwood D.C."/>
            <person name="Martin F."/>
            <person name="Cullen D."/>
            <person name="Grigoriev I.V."/>
            <person name="Hibbett D.S."/>
        </authorList>
    </citation>
    <scope>NUCLEOTIDE SEQUENCE</scope>
    <source>
        <strain evidence="3">FP-58527</strain>
    </source>
</reference>
<evidence type="ECO:0000313" key="2">
    <source>
        <dbReference type="EMBL" id="EPS95915.1"/>
    </source>
</evidence>
<organism evidence="2 3">
    <name type="scientific">Fomitopsis schrenkii</name>
    <name type="common">Brown rot fungus</name>
    <dbReference type="NCBI Taxonomy" id="2126942"/>
    <lineage>
        <taxon>Eukaryota</taxon>
        <taxon>Fungi</taxon>
        <taxon>Dikarya</taxon>
        <taxon>Basidiomycota</taxon>
        <taxon>Agaricomycotina</taxon>
        <taxon>Agaricomycetes</taxon>
        <taxon>Polyporales</taxon>
        <taxon>Fomitopsis</taxon>
    </lineage>
</organism>
<feature type="region of interest" description="Disordered" evidence="1">
    <location>
        <begin position="215"/>
        <end position="263"/>
    </location>
</feature>
<dbReference type="OrthoDB" id="2800649at2759"/>
<feature type="compositionally biased region" description="Polar residues" evidence="1">
    <location>
        <begin position="232"/>
        <end position="244"/>
    </location>
</feature>
<sequence>MESRRQTREANKAKHPGEVQIIADLEAAAEDPQARQKRRSAVEVAAAKKAQDDAQKVLVSTQRAAIQKVAKLQHQKKLADQSDMTSPVNLPPKFRTRGLAAVDPKPVSVNPQTRWVPVAMESDDEEEADIEDADLDVDHTNADEAGVQTTAISERQPHATAGTAAIYTAKKASKKGKKKLNKVHRADIENVTAAFEASSPTSEPLMPRTVLSEAMLKRDSGKMSSAKRKSSDTTTVEKSGSSSADAPALKKQKPYTPSRGGVLPGWVQARSSAVDKVREAHVKKLTHINNTAAASAVPAASSSTKEEDIDPVLRAEVPPPTASNTSQGSRNTAQLLEVVGRLPNPWDLQNVNLSAVFQQIWDDVFPDNTVPQPFVPGSGPYRLCMQKIYDWRSSFGSNAIKAVRRIWDQEKVKTTRERARLADTAIGAGSPYLYGRVVFGPDGDVLKHSMRFQSTVILSALAGHFQAIEPHPMAGNPQGALLLCTTAAERAWTIATAGTFDMKCLAFTEKLWSASVPLYLRAIQGLPDHSWFNINTVAMEIKKHSFAAAEVIEIEDDDEEVIYSDAETEVDSDDSMEVCAAVIKEVTRPRPIF</sequence>
<accession>S8F2A0</accession>
<dbReference type="EMBL" id="KE504197">
    <property type="protein sequence ID" value="EPS95915.1"/>
    <property type="molecule type" value="Genomic_DNA"/>
</dbReference>
<proteinExistence type="predicted"/>
<gene>
    <name evidence="2" type="ORF">FOMPIDRAFT_1019134</name>
</gene>
<name>S8F2A0_FOMSC</name>
<dbReference type="AlphaFoldDB" id="S8F2A0"/>
<dbReference type="InParanoid" id="S8F2A0"/>
<feature type="compositionally biased region" description="Basic and acidic residues" evidence="1">
    <location>
        <begin position="1"/>
        <end position="17"/>
    </location>
</feature>
<protein>
    <submittedName>
        <fullName evidence="2">Uncharacterized protein</fullName>
    </submittedName>
</protein>
<feature type="region of interest" description="Disordered" evidence="1">
    <location>
        <begin position="75"/>
        <end position="129"/>
    </location>
</feature>
<dbReference type="eggNOG" id="ENOG502QZJN">
    <property type="taxonomic scope" value="Eukaryota"/>
</dbReference>
<feature type="region of interest" description="Disordered" evidence="1">
    <location>
        <begin position="1"/>
        <end position="20"/>
    </location>
</feature>
<dbReference type="Proteomes" id="UP000015241">
    <property type="component" value="Unassembled WGS sequence"/>
</dbReference>
<dbReference type="HOGENOM" id="CLU_417981_0_0_1"/>